<keyword evidence="4" id="KW-1185">Reference proteome</keyword>
<protein>
    <submittedName>
        <fullName evidence="3">Uncharacterized protein</fullName>
    </submittedName>
</protein>
<feature type="coiled-coil region" evidence="1">
    <location>
        <begin position="215"/>
        <end position="253"/>
    </location>
</feature>
<sequence length="259" mass="28655">KGSLGMGLTPEQEEALTERVLEMLVFHALAIIRRFSKVAHHTYPDLMKNIFVQPAEIRRAPAATSTTAAAPAATEAPTTAATAATTTALQQPPTTFHNLFHNVPSNSEPRPFAEVRASSSVPEQTTVASVFHQKVGQRKRLFSSVDQYHTLPYQFQEPLPITEFLNDPAVIDTLSSIDVEGENKGSNLILTLQHVQQPSGSTPVAEAAGPFEELLLQAQNNLKESQQRVEDLLKDQRLKIEREEKERQKALEEVGFLKQ</sequence>
<feature type="non-terminal residue" evidence="3">
    <location>
        <position position="1"/>
    </location>
</feature>
<accession>A0AAV5USX5</accession>
<gene>
    <name evidence="3" type="ORF">PFISCL1PPCAC_974</name>
</gene>
<dbReference type="EMBL" id="BTSY01000001">
    <property type="protein sequence ID" value="GMT09677.1"/>
    <property type="molecule type" value="Genomic_DNA"/>
</dbReference>
<dbReference type="Proteomes" id="UP001432322">
    <property type="component" value="Unassembled WGS sequence"/>
</dbReference>
<comment type="caution">
    <text evidence="3">The sequence shown here is derived from an EMBL/GenBank/DDBJ whole genome shotgun (WGS) entry which is preliminary data.</text>
</comment>
<keyword evidence="1" id="KW-0175">Coiled coil</keyword>
<evidence type="ECO:0000256" key="1">
    <source>
        <dbReference type="SAM" id="Coils"/>
    </source>
</evidence>
<proteinExistence type="predicted"/>
<evidence type="ECO:0000313" key="3">
    <source>
        <dbReference type="EMBL" id="GMT09677.1"/>
    </source>
</evidence>
<evidence type="ECO:0000313" key="4">
    <source>
        <dbReference type="Proteomes" id="UP001432322"/>
    </source>
</evidence>
<evidence type="ECO:0000256" key="2">
    <source>
        <dbReference type="SAM" id="MobiDB-lite"/>
    </source>
</evidence>
<dbReference type="AlphaFoldDB" id="A0AAV5USX5"/>
<reference evidence="3" key="1">
    <citation type="submission" date="2023-10" db="EMBL/GenBank/DDBJ databases">
        <title>Genome assembly of Pristionchus species.</title>
        <authorList>
            <person name="Yoshida K."/>
            <person name="Sommer R.J."/>
        </authorList>
    </citation>
    <scope>NUCLEOTIDE SEQUENCE</scope>
    <source>
        <strain evidence="3">RS5133</strain>
    </source>
</reference>
<name>A0AAV5USX5_9BILA</name>
<feature type="region of interest" description="Disordered" evidence="2">
    <location>
        <begin position="62"/>
        <end position="83"/>
    </location>
</feature>
<organism evidence="3 4">
    <name type="scientific">Pristionchus fissidentatus</name>
    <dbReference type="NCBI Taxonomy" id="1538716"/>
    <lineage>
        <taxon>Eukaryota</taxon>
        <taxon>Metazoa</taxon>
        <taxon>Ecdysozoa</taxon>
        <taxon>Nematoda</taxon>
        <taxon>Chromadorea</taxon>
        <taxon>Rhabditida</taxon>
        <taxon>Rhabditina</taxon>
        <taxon>Diplogasteromorpha</taxon>
        <taxon>Diplogasteroidea</taxon>
        <taxon>Neodiplogasteridae</taxon>
        <taxon>Pristionchus</taxon>
    </lineage>
</organism>